<reference evidence="1" key="1">
    <citation type="submission" date="2021-03" db="EMBL/GenBank/DDBJ databases">
        <authorList>
            <person name="Tagirdzhanova G."/>
        </authorList>
    </citation>
    <scope>NUCLEOTIDE SEQUENCE</scope>
</reference>
<evidence type="ECO:0000313" key="1">
    <source>
        <dbReference type="EMBL" id="CAF9943541.1"/>
    </source>
</evidence>
<accession>A0A8H3JA47</accession>
<dbReference type="InterPro" id="IPR029058">
    <property type="entry name" value="AB_hydrolase_fold"/>
</dbReference>
<dbReference type="Gene3D" id="3.40.50.1820">
    <property type="entry name" value="alpha/beta hydrolase"/>
    <property type="match status" value="1"/>
</dbReference>
<keyword evidence="2" id="KW-1185">Reference proteome</keyword>
<comment type="caution">
    <text evidence="1">The sequence shown here is derived from an EMBL/GenBank/DDBJ whole genome shotgun (WGS) entry which is preliminary data.</text>
</comment>
<protein>
    <submittedName>
        <fullName evidence="1">Uncharacterized protein</fullName>
    </submittedName>
</protein>
<organism evidence="1 2">
    <name type="scientific">Alectoria fallacina</name>
    <dbReference type="NCBI Taxonomy" id="1903189"/>
    <lineage>
        <taxon>Eukaryota</taxon>
        <taxon>Fungi</taxon>
        <taxon>Dikarya</taxon>
        <taxon>Ascomycota</taxon>
        <taxon>Pezizomycotina</taxon>
        <taxon>Lecanoromycetes</taxon>
        <taxon>OSLEUM clade</taxon>
        <taxon>Lecanoromycetidae</taxon>
        <taxon>Lecanorales</taxon>
        <taxon>Lecanorineae</taxon>
        <taxon>Parmeliaceae</taxon>
        <taxon>Alectoria</taxon>
    </lineage>
</organism>
<proteinExistence type="predicted"/>
<evidence type="ECO:0000313" key="2">
    <source>
        <dbReference type="Proteomes" id="UP000664203"/>
    </source>
</evidence>
<sequence length="237" mass="26283">MTDMPFSIGSRMDKPAPHHQSIEALWETLWKKQCSLGAHPFFDSELDDFEQVFSDLTDSDLRPPYDFDTYATAFFPVAEALESQALAAREANDKPKASSLYLRAAALYRIARFPMPRSPKQKEAWARNKIAFMNGASLLPVPYHEVQIPHKYGIASEGRTILIYMRVPAHASAASPVPCVIQIFGLDDRGTELTHYADPHLARGWATIGVEIPGAGDCPALANDPSAPDRLWTSLLD</sequence>
<gene>
    <name evidence="1" type="ORF">ALECFALPRED_000592</name>
</gene>
<name>A0A8H3JA47_9LECA</name>
<dbReference type="SUPFAM" id="SSF53474">
    <property type="entry name" value="alpha/beta-Hydrolases"/>
    <property type="match status" value="1"/>
</dbReference>
<dbReference type="Proteomes" id="UP000664203">
    <property type="component" value="Unassembled WGS sequence"/>
</dbReference>
<dbReference type="AlphaFoldDB" id="A0A8H3JA47"/>
<dbReference type="EMBL" id="CAJPDR010001094">
    <property type="protein sequence ID" value="CAF9943541.1"/>
    <property type="molecule type" value="Genomic_DNA"/>
</dbReference>
<dbReference type="OrthoDB" id="5409895at2759"/>
<dbReference type="Pfam" id="PF06500">
    <property type="entry name" value="FrsA-like"/>
    <property type="match status" value="1"/>
</dbReference>
<dbReference type="InterPro" id="IPR010520">
    <property type="entry name" value="FrsA-like"/>
</dbReference>